<gene>
    <name evidence="1" type="ORF">EB796_015840</name>
</gene>
<name>A0A7J7JHM9_BUGNE</name>
<sequence>MFIGGHYRGFDKKMPKGCHGFSEVKDVFSYQSSLELNASDYTCLQSLSFSVNELLVLRQVNYYKRKGNYNVMDSTKTAESLDTGRRSRHRKSRRQLSLAGRELFLGNGVWFSQLDRPSSYQLPLYSYEFTHNFIAIIFELEKTTSSTSIMIHCSTRTVKLAAVLTRQV</sequence>
<organism evidence="1 2">
    <name type="scientific">Bugula neritina</name>
    <name type="common">Brown bryozoan</name>
    <name type="synonym">Sertularia neritina</name>
    <dbReference type="NCBI Taxonomy" id="10212"/>
    <lineage>
        <taxon>Eukaryota</taxon>
        <taxon>Metazoa</taxon>
        <taxon>Spiralia</taxon>
        <taxon>Lophotrochozoa</taxon>
        <taxon>Bryozoa</taxon>
        <taxon>Gymnolaemata</taxon>
        <taxon>Cheilostomatida</taxon>
        <taxon>Flustrina</taxon>
        <taxon>Buguloidea</taxon>
        <taxon>Bugulidae</taxon>
        <taxon>Bugula</taxon>
    </lineage>
</organism>
<evidence type="ECO:0000313" key="2">
    <source>
        <dbReference type="Proteomes" id="UP000593567"/>
    </source>
</evidence>
<comment type="caution">
    <text evidence="1">The sequence shown here is derived from an EMBL/GenBank/DDBJ whole genome shotgun (WGS) entry which is preliminary data.</text>
</comment>
<protein>
    <submittedName>
        <fullName evidence="1">Uncharacterized protein</fullName>
    </submittedName>
</protein>
<keyword evidence="2" id="KW-1185">Reference proteome</keyword>
<dbReference type="AlphaFoldDB" id="A0A7J7JHM9"/>
<accession>A0A7J7JHM9</accession>
<dbReference type="Proteomes" id="UP000593567">
    <property type="component" value="Unassembled WGS sequence"/>
</dbReference>
<evidence type="ECO:0000313" key="1">
    <source>
        <dbReference type="EMBL" id="KAF6025852.1"/>
    </source>
</evidence>
<proteinExistence type="predicted"/>
<reference evidence="1" key="1">
    <citation type="submission" date="2020-06" db="EMBL/GenBank/DDBJ databases">
        <title>Draft genome of Bugula neritina, a colonial animal packing powerful symbionts and potential medicines.</title>
        <authorList>
            <person name="Rayko M."/>
        </authorList>
    </citation>
    <scope>NUCLEOTIDE SEQUENCE [LARGE SCALE GENOMIC DNA]</scope>
    <source>
        <strain evidence="1">Kwan_BN1</strain>
    </source>
</reference>
<dbReference type="EMBL" id="VXIV02002421">
    <property type="protein sequence ID" value="KAF6025852.1"/>
    <property type="molecule type" value="Genomic_DNA"/>
</dbReference>